<dbReference type="OrthoDB" id="9795085at2"/>
<dbReference type="GO" id="GO:0030798">
    <property type="term" value="F:trans-aconitate 2-methyltransferase activity"/>
    <property type="evidence" value="ECO:0007669"/>
    <property type="project" value="InterPro"/>
</dbReference>
<evidence type="ECO:0000256" key="1">
    <source>
        <dbReference type="SAM" id="MobiDB-lite"/>
    </source>
</evidence>
<dbReference type="PATRIC" id="fig|1317124.6.peg.1374"/>
<dbReference type="STRING" id="1317124.DW2_06778"/>
<dbReference type="Pfam" id="PF13489">
    <property type="entry name" value="Methyltransf_23"/>
    <property type="match status" value="1"/>
</dbReference>
<dbReference type="InterPro" id="IPR023149">
    <property type="entry name" value="Trans_acon_MeTrfase_C"/>
</dbReference>
<name>A0A085TY49_9RHOB</name>
<keyword evidence="3" id="KW-1185">Reference proteome</keyword>
<gene>
    <name evidence="2" type="ORF">DW2_06778</name>
</gene>
<evidence type="ECO:0000313" key="3">
    <source>
        <dbReference type="Proteomes" id="UP000028607"/>
    </source>
</evidence>
<proteinExistence type="predicted"/>
<reference evidence="2 3" key="2">
    <citation type="journal article" date="2015" name="Antonie Van Leeuwenhoek">
        <title>Thioclava indica sp. nov., isolated from surface seawater of the Indian Ocean.</title>
        <authorList>
            <person name="Liu Y."/>
            <person name="Lai Q."/>
            <person name="Du J."/>
            <person name="Xu H."/>
            <person name="Jiang L."/>
            <person name="Shao Z."/>
        </authorList>
    </citation>
    <scope>NUCLEOTIDE SEQUENCE [LARGE SCALE GENOMIC DNA]</scope>
    <source>
        <strain evidence="2 3">13D2W-2</strain>
    </source>
</reference>
<feature type="region of interest" description="Disordered" evidence="1">
    <location>
        <begin position="1"/>
        <end position="33"/>
    </location>
</feature>
<organism evidence="2 3">
    <name type="scientific">Thioclava atlantica</name>
    <dbReference type="NCBI Taxonomy" id="1317124"/>
    <lineage>
        <taxon>Bacteria</taxon>
        <taxon>Pseudomonadati</taxon>
        <taxon>Pseudomonadota</taxon>
        <taxon>Alphaproteobacteria</taxon>
        <taxon>Rhodobacterales</taxon>
        <taxon>Paracoccaceae</taxon>
        <taxon>Thioclava</taxon>
    </lineage>
</organism>
<dbReference type="Proteomes" id="UP000028607">
    <property type="component" value="Unassembled WGS sequence"/>
</dbReference>
<evidence type="ECO:0000313" key="2">
    <source>
        <dbReference type="EMBL" id="KFE35646.1"/>
    </source>
</evidence>
<dbReference type="SUPFAM" id="SSF53335">
    <property type="entry name" value="S-adenosyl-L-methionine-dependent methyltransferases"/>
    <property type="match status" value="1"/>
</dbReference>
<dbReference type="InterPro" id="IPR029063">
    <property type="entry name" value="SAM-dependent_MTases_sf"/>
</dbReference>
<dbReference type="GO" id="GO:0032259">
    <property type="term" value="P:methylation"/>
    <property type="evidence" value="ECO:0007669"/>
    <property type="project" value="UniProtKB-KW"/>
</dbReference>
<dbReference type="EMBL" id="AQRC01000004">
    <property type="protein sequence ID" value="KFE35646.1"/>
    <property type="molecule type" value="Genomic_DNA"/>
</dbReference>
<comment type="caution">
    <text evidence="2">The sequence shown here is derived from an EMBL/GenBank/DDBJ whole genome shotgun (WGS) entry which is preliminary data.</text>
</comment>
<keyword evidence="2" id="KW-0808">Transferase</keyword>
<dbReference type="Gene3D" id="3.40.50.150">
    <property type="entry name" value="Vaccinia Virus protein VP39"/>
    <property type="match status" value="1"/>
</dbReference>
<protein>
    <submittedName>
        <fullName evidence="2">Trans-aconitate 2-methyltransferase</fullName>
    </submittedName>
</protein>
<dbReference type="Gene3D" id="1.10.150.290">
    <property type="entry name" value="S-adenosyl-L-methionine-dependent methyltransferases"/>
    <property type="match status" value="1"/>
</dbReference>
<accession>A0A085TY49</accession>
<dbReference type="PANTHER" id="PTHR43861:SF1">
    <property type="entry name" value="TRANS-ACONITATE 2-METHYLTRANSFERASE"/>
    <property type="match status" value="1"/>
</dbReference>
<dbReference type="CDD" id="cd02440">
    <property type="entry name" value="AdoMet_MTases"/>
    <property type="match status" value="1"/>
</dbReference>
<dbReference type="AlphaFoldDB" id="A0A085TY49"/>
<keyword evidence="2" id="KW-0489">Methyltransferase</keyword>
<sequence>MAGPKARPSPRPDQVAGQVSEAGTDTPLGSDWDPDAYGRFRDLRLRPALDLLARIPELPERGKIIDLGCGNGAVAEALNHRYPKRKIVGVDNSEAMLKRAAATGAYHRCDLADIAAWEPNKPPAMIFSNAALHWLPDHAALLPRLGRSLREGGVLAVQMPAQHGAPSHRILRELAQEMFPDRFDFTGWEPPVAPAVDYARMLAPLGRIDIWSTEYLQQLAPTPEAHPVRRFTESTAMRPFLQHLGDTEAQVFIARYETALEKVYPVQADGRVLFPFRRLFLVLALGG</sequence>
<dbReference type="PANTHER" id="PTHR43861">
    <property type="entry name" value="TRANS-ACONITATE 2-METHYLTRANSFERASE-RELATED"/>
    <property type="match status" value="1"/>
</dbReference>
<dbReference type="eggNOG" id="COG4106">
    <property type="taxonomic scope" value="Bacteria"/>
</dbReference>
<reference evidence="3" key="1">
    <citation type="submission" date="2013-04" db="EMBL/GenBank/DDBJ databases">
        <title>Thioclava sp. 13D2W-2 Genome Sequencing.</title>
        <authorList>
            <person name="Lai Q."/>
            <person name="Li G."/>
            <person name="Shao Z."/>
        </authorList>
    </citation>
    <scope>NUCLEOTIDE SEQUENCE [LARGE SCALE GENOMIC DNA]</scope>
    <source>
        <strain evidence="3">13D2W-2</strain>
    </source>
</reference>